<protein>
    <submittedName>
        <fullName evidence="10">M43 family zinc metalloprotease</fullName>
    </submittedName>
</protein>
<evidence type="ECO:0000313" key="10">
    <source>
        <dbReference type="EMBL" id="MFK7002710.1"/>
    </source>
</evidence>
<evidence type="ECO:0000256" key="4">
    <source>
        <dbReference type="ARBA" id="ARBA00022729"/>
    </source>
</evidence>
<dbReference type="NCBIfam" id="TIGR04183">
    <property type="entry name" value="Por_Secre_tail"/>
    <property type="match status" value="1"/>
</dbReference>
<name>A0ABW8PEU6_9FLAO</name>
<dbReference type="InterPro" id="IPR024079">
    <property type="entry name" value="MetalloPept_cat_dom_sf"/>
</dbReference>
<comment type="similarity">
    <text evidence="1">Belongs to the peptidase M43B family.</text>
</comment>
<keyword evidence="7 10" id="KW-0482">Metalloprotease</keyword>
<evidence type="ECO:0000313" key="11">
    <source>
        <dbReference type="Proteomes" id="UP001621713"/>
    </source>
</evidence>
<feature type="domain" description="Peptidase M43 pregnancy-associated plasma-A" evidence="9">
    <location>
        <begin position="179"/>
        <end position="332"/>
    </location>
</feature>
<dbReference type="EMBL" id="JAZHOJ010000003">
    <property type="protein sequence ID" value="MFK7002710.1"/>
    <property type="molecule type" value="Genomic_DNA"/>
</dbReference>
<sequence>MKINYIITSLFVSLISFISKGQDVKEEKVIRCSAIEYEKYLQKKYPERANLTQFEKWLNPLIQKQRQSRSVSNGVITIPVVVHVVHSGQDVGQAPNINDEQVISQIEVLNNDFRKKINTSGYNTHPNGVDLEIQFALAQVDPLGNPTNGIDRVYYNHSKWIETVEHIEGDIDLVLKPETIWDSSLYLNIWVVDFKKSGLLGQAQFPNKANVPGLDEKGTEATDGIVVNYLNFGSREIYPNGIYNGFNYDKGRTATHEIGHWLGLRHIWGDSYCGDDFCEDTPQAHSSNSGCPVLLSCVGTENEMVQNYMDYTDDSCMNIFTQNQKDRVKVVLANSPRRKTIINSDKENPILLLVNDAEIKIEKQYTGFTNLCTNEPRKISIINRGINDINNVLIKYKFTNQTTKDINWKGLLKPNQYALISIPEIGVENDILNVEIVEVNGVNDTRSSNNFAKVKIINTAQPETFFYDEVNFDLQLDNKGVDITWELLDNTGKIIDSGGPYNDYDPIFIQKKWKLEDKVCYTFSIKDKKGDGLCCDNGEGYYQIGYKDNIIIREGKFPESSTKGFSIKYLSDQIILEQNPVGDELYYLFGSKIGERGVGKIFDLTGKLVKEFKVEKNITKPEIVSHLSSGFYLFQVITETNSDAVIFIKK</sequence>
<accession>A0ABW8PEU6</accession>
<reference evidence="10 11" key="1">
    <citation type="submission" date="2024-02" db="EMBL/GenBank/DDBJ databases">
        <title>Comparative Genomic Analysis of Flavobacterium Species Causing Columnaris Disease of Freshwater Fish in Thailand: Insights into Virulence and Resistance Mechanisms.</title>
        <authorList>
            <person name="Nguyen D."/>
            <person name="Chokmangmeepisarn P."/>
            <person name="Khianchaikhan K."/>
            <person name="Morishita M."/>
            <person name="Bunnoy A."/>
            <person name="Rodkhum C."/>
        </authorList>
    </citation>
    <scope>NUCLEOTIDE SEQUENCE [LARGE SCALE GENOMIC DNA]</scope>
    <source>
        <strain evidence="10 11">PCBSB2203</strain>
    </source>
</reference>
<keyword evidence="3" id="KW-0479">Metal-binding</keyword>
<evidence type="ECO:0000256" key="1">
    <source>
        <dbReference type="ARBA" id="ARBA00008721"/>
    </source>
</evidence>
<dbReference type="Pfam" id="PF05572">
    <property type="entry name" value="Peptidase_M43"/>
    <property type="match status" value="1"/>
</dbReference>
<evidence type="ECO:0000256" key="6">
    <source>
        <dbReference type="ARBA" id="ARBA00022833"/>
    </source>
</evidence>
<dbReference type="InterPro" id="IPR008754">
    <property type="entry name" value="Peptidase_M43"/>
</dbReference>
<evidence type="ECO:0000256" key="2">
    <source>
        <dbReference type="ARBA" id="ARBA00022670"/>
    </source>
</evidence>
<dbReference type="GeneID" id="56896631"/>
<dbReference type="SUPFAM" id="SSF55486">
    <property type="entry name" value="Metalloproteases ('zincins'), catalytic domain"/>
    <property type="match status" value="1"/>
</dbReference>
<dbReference type="InterPro" id="IPR026444">
    <property type="entry name" value="Secre_tail"/>
</dbReference>
<evidence type="ECO:0000256" key="3">
    <source>
        <dbReference type="ARBA" id="ARBA00022723"/>
    </source>
</evidence>
<dbReference type="PANTHER" id="PTHR47466:SF1">
    <property type="entry name" value="METALLOPROTEASE MEP1 (AFU_ORTHOLOGUE AFUA_1G07730)-RELATED"/>
    <property type="match status" value="1"/>
</dbReference>
<keyword evidence="5" id="KW-0378">Hydrolase</keyword>
<dbReference type="PANTHER" id="PTHR47466">
    <property type="match status" value="1"/>
</dbReference>
<keyword evidence="11" id="KW-1185">Reference proteome</keyword>
<dbReference type="Gene3D" id="3.40.390.10">
    <property type="entry name" value="Collagenase (Catalytic Domain)"/>
    <property type="match status" value="1"/>
</dbReference>
<proteinExistence type="inferred from homology"/>
<dbReference type="RefSeq" id="WP_060383502.1">
    <property type="nucleotide sequence ID" value="NZ_CP013992.1"/>
</dbReference>
<evidence type="ECO:0000256" key="7">
    <source>
        <dbReference type="ARBA" id="ARBA00023049"/>
    </source>
</evidence>
<keyword evidence="2" id="KW-0645">Protease</keyword>
<evidence type="ECO:0000259" key="9">
    <source>
        <dbReference type="Pfam" id="PF05572"/>
    </source>
</evidence>
<dbReference type="GO" id="GO:0008237">
    <property type="term" value="F:metallopeptidase activity"/>
    <property type="evidence" value="ECO:0007669"/>
    <property type="project" value="UniProtKB-KW"/>
</dbReference>
<gene>
    <name evidence="10" type="ORF">V3467_02435</name>
</gene>
<dbReference type="Proteomes" id="UP001621713">
    <property type="component" value="Unassembled WGS sequence"/>
</dbReference>
<organism evidence="10 11">
    <name type="scientific">Flavobacterium covae</name>
    <dbReference type="NCBI Taxonomy" id="2906076"/>
    <lineage>
        <taxon>Bacteria</taxon>
        <taxon>Pseudomonadati</taxon>
        <taxon>Bacteroidota</taxon>
        <taxon>Flavobacteriia</taxon>
        <taxon>Flavobacteriales</taxon>
        <taxon>Flavobacteriaceae</taxon>
        <taxon>Flavobacterium</taxon>
    </lineage>
</organism>
<evidence type="ECO:0000256" key="5">
    <source>
        <dbReference type="ARBA" id="ARBA00022801"/>
    </source>
</evidence>
<dbReference type="CDD" id="cd04275">
    <property type="entry name" value="ZnMc_pappalysin_like"/>
    <property type="match status" value="1"/>
</dbReference>
<keyword evidence="6" id="KW-0862">Zinc</keyword>
<keyword evidence="8" id="KW-1015">Disulfide bond</keyword>
<comment type="caution">
    <text evidence="10">The sequence shown here is derived from an EMBL/GenBank/DDBJ whole genome shotgun (WGS) entry which is preliminary data.</text>
</comment>
<evidence type="ECO:0000256" key="8">
    <source>
        <dbReference type="ARBA" id="ARBA00023157"/>
    </source>
</evidence>
<keyword evidence="4" id="KW-0732">Signal</keyword>